<reference evidence="5" key="1">
    <citation type="submission" date="2022-09" db="EMBL/GenBank/DDBJ databases">
        <title>Aureispira anguillicida sp. nov., isolated from Leptocephalus of Japanese eel Anguilla japonica.</title>
        <authorList>
            <person name="Yuasa K."/>
            <person name="Mekata T."/>
            <person name="Ikunari K."/>
        </authorList>
    </citation>
    <scope>NUCLEOTIDE SEQUENCE</scope>
    <source>
        <strain evidence="5">EL160426</strain>
    </source>
</reference>
<accession>A0A915YI00</accession>
<evidence type="ECO:0000256" key="2">
    <source>
        <dbReference type="SAM" id="Coils"/>
    </source>
</evidence>
<dbReference type="Gene3D" id="1.10.530.10">
    <property type="match status" value="1"/>
</dbReference>
<dbReference type="InterPro" id="IPR002901">
    <property type="entry name" value="MGlyc_endo_b_GlcNAc-like_dom"/>
</dbReference>
<evidence type="ECO:0000313" key="5">
    <source>
        <dbReference type="EMBL" id="BDS13547.1"/>
    </source>
</evidence>
<protein>
    <submittedName>
        <fullName evidence="5">Glucosaminidase domain-containing protein</fullName>
    </submittedName>
</protein>
<dbReference type="Pfam" id="PF01476">
    <property type="entry name" value="LysM"/>
    <property type="match status" value="2"/>
</dbReference>
<evidence type="ECO:0000259" key="4">
    <source>
        <dbReference type="SMART" id="SM00257"/>
    </source>
</evidence>
<dbReference type="GO" id="GO:0004040">
    <property type="term" value="F:amidase activity"/>
    <property type="evidence" value="ECO:0007669"/>
    <property type="project" value="InterPro"/>
</dbReference>
<name>A0A915YI00_9BACT</name>
<keyword evidence="6" id="KW-1185">Reference proteome</keyword>
<keyword evidence="2" id="KW-0175">Coiled coil</keyword>
<dbReference type="Proteomes" id="UP001060919">
    <property type="component" value="Chromosome"/>
</dbReference>
<dbReference type="InterPro" id="IPR051056">
    <property type="entry name" value="Glycosyl_Hydrolase_73"/>
</dbReference>
<organism evidence="5 6">
    <name type="scientific">Aureispira anguillae</name>
    <dbReference type="NCBI Taxonomy" id="2864201"/>
    <lineage>
        <taxon>Bacteria</taxon>
        <taxon>Pseudomonadati</taxon>
        <taxon>Bacteroidota</taxon>
        <taxon>Saprospiria</taxon>
        <taxon>Saprospirales</taxon>
        <taxon>Saprospiraceae</taxon>
        <taxon>Aureispira</taxon>
    </lineage>
</organism>
<dbReference type="SMART" id="SM00257">
    <property type="entry name" value="LysM"/>
    <property type="match status" value="2"/>
</dbReference>
<sequence>MADEKVIRLIEKYKGVFFSVTENFLSFVSELSKILFRMKLRPLFLLAIPILLSNSVVAGPPTPTTKLLDMDYAPLAEKYIKDYHDLAVSEMERTAIPASITLAQGMLESGYGTSELAQNANNHFGIKCHKGWTGETYTHRSKENTNGSVIARKSCFRSYATVEESYADHSDFLASRSNYSDLFLANTTNYEIWAKGLVKGGYATDPAYARKLVATIETYDLNKYDKYTNTILAFNNSTEELEYKEDLESLKSRIKTLESILTQTELYKQELKDCLAAKQQEVTTLKSEQDKLKEQLNEKISILDNNLAVQYDMIANLQSRLERVENIQQDMIKSDPLSSYFNPDGTPKDQVDIFPVRQMDNEGVFYQSGRKATVATKDRNLFEIATEYNLSFKDLLRYNDLEDDSNLPEGYYVFIEPKANYVKGQTEPHQVAIGETIHTISQRYGIKASKLYQRNHLKKGEEPKSGEFIFLNKNNDKQPELKTTVSKSNFGAKFGGGGTGGK</sequence>
<evidence type="ECO:0000256" key="1">
    <source>
        <dbReference type="ARBA" id="ARBA00022801"/>
    </source>
</evidence>
<evidence type="ECO:0000259" key="3">
    <source>
        <dbReference type="SMART" id="SM00047"/>
    </source>
</evidence>
<dbReference type="PANTHER" id="PTHR33308">
    <property type="entry name" value="PEPTIDOGLYCAN HYDROLASE FLGJ"/>
    <property type="match status" value="1"/>
</dbReference>
<feature type="coiled-coil region" evidence="2">
    <location>
        <begin position="240"/>
        <end position="334"/>
    </location>
</feature>
<dbReference type="AlphaFoldDB" id="A0A915YI00"/>
<keyword evidence="1" id="KW-0378">Hydrolase</keyword>
<evidence type="ECO:0000313" key="6">
    <source>
        <dbReference type="Proteomes" id="UP001060919"/>
    </source>
</evidence>
<dbReference type="PANTHER" id="PTHR33308:SF9">
    <property type="entry name" value="PEPTIDOGLYCAN HYDROLASE FLGJ"/>
    <property type="match status" value="1"/>
</dbReference>
<dbReference type="InterPro" id="IPR018392">
    <property type="entry name" value="LysM"/>
</dbReference>
<dbReference type="CDD" id="cd00118">
    <property type="entry name" value="LysM"/>
    <property type="match status" value="1"/>
</dbReference>
<dbReference type="KEGG" id="aup:AsAng_0042860"/>
<dbReference type="SMART" id="SM00047">
    <property type="entry name" value="LYZ2"/>
    <property type="match status" value="1"/>
</dbReference>
<gene>
    <name evidence="5" type="ORF">AsAng_0042860</name>
</gene>
<proteinExistence type="predicted"/>
<dbReference type="Pfam" id="PF01832">
    <property type="entry name" value="Glucosaminidase"/>
    <property type="match status" value="1"/>
</dbReference>
<dbReference type="EMBL" id="AP026867">
    <property type="protein sequence ID" value="BDS13547.1"/>
    <property type="molecule type" value="Genomic_DNA"/>
</dbReference>
<feature type="domain" description="LysM" evidence="4">
    <location>
        <begin position="428"/>
        <end position="472"/>
    </location>
</feature>
<feature type="domain" description="LysM" evidence="4">
    <location>
        <begin position="371"/>
        <end position="416"/>
    </location>
</feature>
<feature type="domain" description="Mannosyl-glycoprotein endo-beta-N-acetylglucosamidase-like" evidence="3">
    <location>
        <begin position="67"/>
        <end position="225"/>
    </location>
</feature>